<dbReference type="InterPro" id="IPR019073">
    <property type="entry name" value="Restrct_endonuc_II_TaqI"/>
</dbReference>
<dbReference type="Proteomes" id="UP000320623">
    <property type="component" value="Unassembled WGS sequence"/>
</dbReference>
<protein>
    <submittedName>
        <fullName evidence="1">Uncharacterized protein</fullName>
    </submittedName>
</protein>
<sequence length="100" mass="11836">MLEYICKKKGKNLKLECNAELDTINFQVAKITQRKEARSGKRKMKIIQVPYAVFNIEELKRKLVSPRTKNKIKYEIYFGKWFCSFQQKLCANTGRATKRN</sequence>
<evidence type="ECO:0000313" key="1">
    <source>
        <dbReference type="EMBL" id="CUU07400.1"/>
    </source>
</evidence>
<keyword evidence="2" id="KW-1185">Reference proteome</keyword>
<proteinExistence type="predicted"/>
<dbReference type="GO" id="GO:0009307">
    <property type="term" value="P:DNA restriction-modification system"/>
    <property type="evidence" value="ECO:0007669"/>
    <property type="project" value="InterPro"/>
</dbReference>
<dbReference type="Pfam" id="PF09573">
    <property type="entry name" value="RE_TaqI"/>
    <property type="match status" value="1"/>
</dbReference>
<reference evidence="2" key="1">
    <citation type="submission" date="2015-11" db="EMBL/GenBank/DDBJ databases">
        <authorList>
            <person name="Varghese N."/>
        </authorList>
    </citation>
    <scope>NUCLEOTIDE SEQUENCE [LARGE SCALE GENOMIC DNA]</scope>
</reference>
<dbReference type="OrthoDB" id="31734at2"/>
<dbReference type="AlphaFoldDB" id="A0A0S4N979"/>
<gene>
    <name evidence="1" type="ORF">JGI1_01785</name>
</gene>
<dbReference type="GO" id="GO:0009036">
    <property type="term" value="F:type II site-specific deoxyribonuclease activity"/>
    <property type="evidence" value="ECO:0007669"/>
    <property type="project" value="InterPro"/>
</dbReference>
<accession>A0A0S4N979</accession>
<dbReference type="GO" id="GO:0003677">
    <property type="term" value="F:DNA binding"/>
    <property type="evidence" value="ECO:0007669"/>
    <property type="project" value="InterPro"/>
</dbReference>
<evidence type="ECO:0000313" key="2">
    <source>
        <dbReference type="Proteomes" id="UP000320623"/>
    </source>
</evidence>
<name>A0A0S4N979_9BACT</name>
<organism evidence="1 2">
    <name type="scientific">Candidatus Thermokryptus mobilis</name>
    <dbReference type="NCBI Taxonomy" id="1643428"/>
    <lineage>
        <taxon>Bacteria</taxon>
        <taxon>Pseudomonadati</taxon>
        <taxon>Candidatus Kryptoniota</taxon>
        <taxon>Candidatus Thermokryptus</taxon>
    </lineage>
</organism>
<dbReference type="STRING" id="1643428.GCA_001442855_01749"/>
<dbReference type="EMBL" id="FAOO01000013">
    <property type="protein sequence ID" value="CUU07400.1"/>
    <property type="molecule type" value="Genomic_DNA"/>
</dbReference>